<evidence type="ECO:0000313" key="4">
    <source>
        <dbReference type="Proteomes" id="UP000642748"/>
    </source>
</evidence>
<feature type="compositionally biased region" description="Low complexity" evidence="1">
    <location>
        <begin position="142"/>
        <end position="155"/>
    </location>
</feature>
<comment type="caution">
    <text evidence="3">The sequence shown here is derived from an EMBL/GenBank/DDBJ whole genome shotgun (WGS) entry which is preliminary data.</text>
</comment>
<accession>A0A8J3QKI6</accession>
<keyword evidence="4" id="KW-1185">Reference proteome</keyword>
<feature type="compositionally biased region" description="Low complexity" evidence="1">
    <location>
        <begin position="179"/>
        <end position="190"/>
    </location>
</feature>
<dbReference type="InterPro" id="IPR019933">
    <property type="entry name" value="DivIVA_domain"/>
</dbReference>
<gene>
    <name evidence="3" type="ORF">Raf01_04580</name>
</gene>
<evidence type="ECO:0008006" key="5">
    <source>
        <dbReference type="Google" id="ProtNLM"/>
    </source>
</evidence>
<dbReference type="EMBL" id="BONZ01000006">
    <property type="protein sequence ID" value="GIH12286.1"/>
    <property type="molecule type" value="Genomic_DNA"/>
</dbReference>
<feature type="region of interest" description="Disordered" evidence="1">
    <location>
        <begin position="127"/>
        <end position="160"/>
    </location>
</feature>
<keyword evidence="2" id="KW-0472">Membrane</keyword>
<dbReference type="Proteomes" id="UP000642748">
    <property type="component" value="Unassembled WGS sequence"/>
</dbReference>
<protein>
    <recommendedName>
        <fullName evidence="5">DivIVA domain-containing protein</fullName>
    </recommendedName>
</protein>
<organism evidence="3 4">
    <name type="scientific">Rugosimonospora africana</name>
    <dbReference type="NCBI Taxonomy" id="556532"/>
    <lineage>
        <taxon>Bacteria</taxon>
        <taxon>Bacillati</taxon>
        <taxon>Actinomycetota</taxon>
        <taxon>Actinomycetes</taxon>
        <taxon>Micromonosporales</taxon>
        <taxon>Micromonosporaceae</taxon>
        <taxon>Rugosimonospora</taxon>
    </lineage>
</organism>
<feature type="transmembrane region" description="Helical" evidence="2">
    <location>
        <begin position="20"/>
        <end position="41"/>
    </location>
</feature>
<dbReference type="NCBIfam" id="TIGR03544">
    <property type="entry name" value="DivI1A_domain"/>
    <property type="match status" value="1"/>
</dbReference>
<evidence type="ECO:0000313" key="3">
    <source>
        <dbReference type="EMBL" id="GIH12286.1"/>
    </source>
</evidence>
<feature type="region of interest" description="Disordered" evidence="1">
    <location>
        <begin position="176"/>
        <end position="233"/>
    </location>
</feature>
<evidence type="ECO:0000256" key="2">
    <source>
        <dbReference type="SAM" id="Phobius"/>
    </source>
</evidence>
<keyword evidence="2" id="KW-1133">Transmembrane helix</keyword>
<sequence length="233" mass="23912">MAGSPVLGKRATIVGMGQLFIVLAVALVAAALVFGITVLIMGGDQGLEPIEPDGRSVPLPGSRPLTESDLGQVRFDVTLRGYRMTQVDLALRRAAYDLGYKEELIGVLEAEVAALRAGRVEEADALRDAREQAARPTRMGDDAGLTGAEATGAEAGSDRALTVTAADPGQTVTSDLAEDAAQPADSAADPKAADPKDAGDGDDSPAGDGDQDGRRWPTGFGKMSDPAAAEPAK</sequence>
<reference evidence="3" key="1">
    <citation type="submission" date="2021-01" db="EMBL/GenBank/DDBJ databases">
        <title>Whole genome shotgun sequence of Rugosimonospora africana NBRC 104875.</title>
        <authorList>
            <person name="Komaki H."/>
            <person name="Tamura T."/>
        </authorList>
    </citation>
    <scope>NUCLEOTIDE SEQUENCE</scope>
    <source>
        <strain evidence="3">NBRC 104875</strain>
    </source>
</reference>
<evidence type="ECO:0000256" key="1">
    <source>
        <dbReference type="SAM" id="MobiDB-lite"/>
    </source>
</evidence>
<keyword evidence="2" id="KW-0812">Transmembrane</keyword>
<proteinExistence type="predicted"/>
<name>A0A8J3QKI6_9ACTN</name>
<dbReference type="AlphaFoldDB" id="A0A8J3QKI6"/>
<feature type="compositionally biased region" description="Basic and acidic residues" evidence="1">
    <location>
        <begin position="127"/>
        <end position="141"/>
    </location>
</feature>